<evidence type="ECO:0000259" key="2">
    <source>
        <dbReference type="Pfam" id="PF11127"/>
    </source>
</evidence>
<evidence type="ECO:0000313" key="4">
    <source>
        <dbReference type="Proteomes" id="UP001180825"/>
    </source>
</evidence>
<evidence type="ECO:0000313" key="3">
    <source>
        <dbReference type="EMBL" id="MDR7331634.1"/>
    </source>
</evidence>
<dbReference type="EMBL" id="JAVDXV010000001">
    <property type="protein sequence ID" value="MDR7331634.1"/>
    <property type="molecule type" value="Genomic_DNA"/>
</dbReference>
<accession>A0ABU2A366</accession>
<name>A0ABU2A366_9BURK</name>
<dbReference type="Proteomes" id="UP001180825">
    <property type="component" value="Unassembled WGS sequence"/>
</dbReference>
<sequence>MIYAKNVPNTERVLRVVLGVATAGAAVVLVGGPAGWLLAAGAAGLVVSGLVGFCPACAMVGRRLKD</sequence>
<feature type="transmembrane region" description="Helical" evidence="1">
    <location>
        <begin position="12"/>
        <end position="30"/>
    </location>
</feature>
<keyword evidence="1" id="KW-1133">Transmembrane helix</keyword>
<keyword evidence="1" id="KW-0472">Membrane</keyword>
<feature type="transmembrane region" description="Helical" evidence="1">
    <location>
        <begin position="36"/>
        <end position="60"/>
    </location>
</feature>
<keyword evidence="1" id="KW-0812">Transmembrane</keyword>
<dbReference type="InterPro" id="IPR021309">
    <property type="entry name" value="YgaP-like_TM"/>
</dbReference>
<evidence type="ECO:0000256" key="1">
    <source>
        <dbReference type="SAM" id="Phobius"/>
    </source>
</evidence>
<proteinExistence type="predicted"/>
<organism evidence="3 4">
    <name type="scientific">Roseateles asaccharophilus</name>
    <dbReference type="NCBI Taxonomy" id="582607"/>
    <lineage>
        <taxon>Bacteria</taxon>
        <taxon>Pseudomonadati</taxon>
        <taxon>Pseudomonadota</taxon>
        <taxon>Betaproteobacteria</taxon>
        <taxon>Burkholderiales</taxon>
        <taxon>Sphaerotilaceae</taxon>
        <taxon>Roseateles</taxon>
    </lineage>
</organism>
<feature type="domain" description="Inner membrane protein YgaP-like transmembrane" evidence="2">
    <location>
        <begin position="4"/>
        <end position="63"/>
    </location>
</feature>
<comment type="caution">
    <text evidence="3">The sequence shown here is derived from an EMBL/GenBank/DDBJ whole genome shotgun (WGS) entry which is preliminary data.</text>
</comment>
<gene>
    <name evidence="3" type="ORF">J2X21_000746</name>
</gene>
<dbReference type="Pfam" id="PF11127">
    <property type="entry name" value="YgaP-like_TM"/>
    <property type="match status" value="1"/>
</dbReference>
<reference evidence="3 4" key="1">
    <citation type="submission" date="2023-07" db="EMBL/GenBank/DDBJ databases">
        <title>Sorghum-associated microbial communities from plants grown in Nebraska, USA.</title>
        <authorList>
            <person name="Schachtman D."/>
        </authorList>
    </citation>
    <scope>NUCLEOTIDE SEQUENCE [LARGE SCALE GENOMIC DNA]</scope>
    <source>
        <strain evidence="3 4">BE316</strain>
    </source>
</reference>
<keyword evidence="4" id="KW-1185">Reference proteome</keyword>
<protein>
    <recommendedName>
        <fullName evidence="2">Inner membrane protein YgaP-like transmembrane domain-containing protein</fullName>
    </recommendedName>
</protein>
<dbReference type="RefSeq" id="WP_310325043.1">
    <property type="nucleotide sequence ID" value="NZ_JAVDXV010000001.1"/>
</dbReference>